<name>A0A0F9FYM8_9ZZZZ</name>
<evidence type="ECO:0000256" key="1">
    <source>
        <dbReference type="ARBA" id="ARBA00022603"/>
    </source>
</evidence>
<evidence type="ECO:0000256" key="2">
    <source>
        <dbReference type="ARBA" id="ARBA00022679"/>
    </source>
</evidence>
<dbReference type="EMBL" id="LAZR01028481">
    <property type="protein sequence ID" value="KKL62470.1"/>
    <property type="molecule type" value="Genomic_DNA"/>
</dbReference>
<dbReference type="Gene3D" id="3.40.1280.10">
    <property type="match status" value="1"/>
</dbReference>
<dbReference type="InterPro" id="IPR029028">
    <property type="entry name" value="Alpha/beta_knot_MTases"/>
</dbReference>
<dbReference type="GO" id="GO:0003723">
    <property type="term" value="F:RNA binding"/>
    <property type="evidence" value="ECO:0007669"/>
    <property type="project" value="InterPro"/>
</dbReference>
<accession>A0A0F9FYM8</accession>
<organism evidence="4">
    <name type="scientific">marine sediment metagenome</name>
    <dbReference type="NCBI Taxonomy" id="412755"/>
    <lineage>
        <taxon>unclassified sequences</taxon>
        <taxon>metagenomes</taxon>
        <taxon>ecological metagenomes</taxon>
    </lineage>
</organism>
<dbReference type="GO" id="GO:0008173">
    <property type="term" value="F:RNA methyltransferase activity"/>
    <property type="evidence" value="ECO:0007669"/>
    <property type="project" value="InterPro"/>
</dbReference>
<dbReference type="GO" id="GO:0006396">
    <property type="term" value="P:RNA processing"/>
    <property type="evidence" value="ECO:0007669"/>
    <property type="project" value="InterPro"/>
</dbReference>
<proteinExistence type="predicted"/>
<dbReference type="InterPro" id="IPR001537">
    <property type="entry name" value="SpoU_MeTrfase"/>
</dbReference>
<dbReference type="AlphaFoldDB" id="A0A0F9FYM8"/>
<feature type="domain" description="tRNA/rRNA methyltransferase SpoU type" evidence="3">
    <location>
        <begin position="2"/>
        <end position="53"/>
    </location>
</feature>
<reference evidence="4" key="1">
    <citation type="journal article" date="2015" name="Nature">
        <title>Complex archaea that bridge the gap between prokaryotes and eukaryotes.</title>
        <authorList>
            <person name="Spang A."/>
            <person name="Saw J.H."/>
            <person name="Jorgensen S.L."/>
            <person name="Zaremba-Niedzwiedzka K."/>
            <person name="Martijn J."/>
            <person name="Lind A.E."/>
            <person name="van Eijk R."/>
            <person name="Schleper C."/>
            <person name="Guy L."/>
            <person name="Ettema T.J."/>
        </authorList>
    </citation>
    <scope>NUCLEOTIDE SEQUENCE</scope>
</reference>
<dbReference type="SUPFAM" id="SSF75217">
    <property type="entry name" value="alpha/beta knot"/>
    <property type="match status" value="1"/>
</dbReference>
<dbReference type="GO" id="GO:0032259">
    <property type="term" value="P:methylation"/>
    <property type="evidence" value="ECO:0007669"/>
    <property type="project" value="UniProtKB-KW"/>
</dbReference>
<comment type="caution">
    <text evidence="4">The sequence shown here is derived from an EMBL/GenBank/DDBJ whole genome shotgun (WGS) entry which is preliminary data.</text>
</comment>
<dbReference type="Pfam" id="PF00588">
    <property type="entry name" value="SpoU_methylase"/>
    <property type="match status" value="1"/>
</dbReference>
<dbReference type="InterPro" id="IPR029026">
    <property type="entry name" value="tRNA_m1G_MTases_N"/>
</dbReference>
<evidence type="ECO:0000313" key="4">
    <source>
        <dbReference type="EMBL" id="KKL62470.1"/>
    </source>
</evidence>
<sequence length="58" mass="6529">DKMTFKKPLGLIMSNEAKGPSEWTKKISKRFTIPIKKDIDSLNAAIAGSIAMFEMRRS</sequence>
<evidence type="ECO:0000259" key="3">
    <source>
        <dbReference type="Pfam" id="PF00588"/>
    </source>
</evidence>
<keyword evidence="2" id="KW-0808">Transferase</keyword>
<keyword evidence="1" id="KW-0489">Methyltransferase</keyword>
<gene>
    <name evidence="4" type="ORF">LCGC14_2184900</name>
</gene>
<feature type="non-terminal residue" evidence="4">
    <location>
        <position position="1"/>
    </location>
</feature>
<protein>
    <recommendedName>
        <fullName evidence="3">tRNA/rRNA methyltransferase SpoU type domain-containing protein</fullName>
    </recommendedName>
</protein>